<name>A0A157ZV59_9BURK</name>
<dbReference type="Proteomes" id="UP000054911">
    <property type="component" value="Unassembled WGS sequence"/>
</dbReference>
<proteinExistence type="predicted"/>
<reference evidence="1" key="1">
    <citation type="submission" date="2016-01" db="EMBL/GenBank/DDBJ databases">
        <authorList>
            <person name="Peeters C."/>
        </authorList>
    </citation>
    <scope>NUCLEOTIDE SEQUENCE [LARGE SCALE GENOMIC DNA]</scope>
    <source>
        <strain evidence="1">LMG 29323</strain>
    </source>
</reference>
<dbReference type="Pfam" id="PF18143">
    <property type="entry name" value="HAD_SAK_2"/>
    <property type="match status" value="1"/>
</dbReference>
<evidence type="ECO:0000313" key="2">
    <source>
        <dbReference type="Proteomes" id="UP000054911"/>
    </source>
</evidence>
<organism evidence="1 2">
    <name type="scientific">Caballeronia pedi</name>
    <dbReference type="NCBI Taxonomy" id="1777141"/>
    <lineage>
        <taxon>Bacteria</taxon>
        <taxon>Pseudomonadati</taxon>
        <taxon>Pseudomonadota</taxon>
        <taxon>Betaproteobacteria</taxon>
        <taxon>Burkholderiales</taxon>
        <taxon>Burkholderiaceae</taxon>
        <taxon>Caballeronia</taxon>
    </lineage>
</organism>
<accession>A0A157ZV59</accession>
<sequence length="169" mass="19166">MILYLALEGVLLPVDCLADLEQRTGFDTHRMAMLEPGLKLATILEPFPGIEIVLNTWWTYYIGTSECRKLLPKALAKRVIGAVLARPSRYDAFPNRPSAAENHLLAHGYPQLLLLDHIHARYSTAALRYTLLIHDVTRWHDPHLIDTLEKRLRKLTQAGGAQRRRGIVA</sequence>
<keyword evidence="2" id="KW-1185">Reference proteome</keyword>
<protein>
    <submittedName>
        <fullName evidence="1">Uncharacterized protein</fullName>
    </submittedName>
</protein>
<gene>
    <name evidence="1" type="ORF">AWB80_01337</name>
</gene>
<dbReference type="RefSeq" id="WP_061173862.1">
    <property type="nucleotide sequence ID" value="NZ_FCOE02000003.1"/>
</dbReference>
<dbReference type="EMBL" id="FCOE02000003">
    <property type="protein sequence ID" value="SAK49359.1"/>
    <property type="molecule type" value="Genomic_DNA"/>
</dbReference>
<dbReference type="AlphaFoldDB" id="A0A157ZV59"/>
<dbReference type="OrthoDB" id="8773450at2"/>
<comment type="caution">
    <text evidence="1">The sequence shown here is derived from an EMBL/GenBank/DDBJ whole genome shotgun (WGS) entry which is preliminary data.</text>
</comment>
<evidence type="ECO:0000313" key="1">
    <source>
        <dbReference type="EMBL" id="SAK49359.1"/>
    </source>
</evidence>